<dbReference type="Pfam" id="PF08937">
    <property type="entry name" value="ThsB_TIR"/>
    <property type="match status" value="1"/>
</dbReference>
<dbReference type="RefSeq" id="WP_096461949.1">
    <property type="nucleotide sequence ID" value="NZ_AP014936.1"/>
</dbReference>
<dbReference type="SUPFAM" id="SSF52206">
    <property type="entry name" value="Hypothetical protein MTH538"/>
    <property type="match status" value="1"/>
</dbReference>
<dbReference type="AlphaFoldDB" id="A0A1B4V7Q6"/>
<feature type="domain" description="Thoeris protein ThsB TIR-like" evidence="1">
    <location>
        <begin position="7"/>
        <end position="101"/>
    </location>
</feature>
<sequence length="161" mass="18918">MARKPVFYSFHFDNDVFRVQQVRNMGALDGNEPVSPNEWETVKRKGDAAIEKWIEDNMKYKQCIVVLVGSETANRRWVRHEIVKAWNDERGVIGIYIHNLKCMKTGTTCAKGQNPFDVIKFDDETPLSRYVTCHDPNFWDAYNDIKNNIEHWVDQAIRARR</sequence>
<organism evidence="2 3">
    <name type="scientific">Sulfurifustis variabilis</name>
    <dbReference type="NCBI Taxonomy" id="1675686"/>
    <lineage>
        <taxon>Bacteria</taxon>
        <taxon>Pseudomonadati</taxon>
        <taxon>Pseudomonadota</taxon>
        <taxon>Gammaproteobacteria</taxon>
        <taxon>Acidiferrobacterales</taxon>
        <taxon>Acidiferrobacteraceae</taxon>
        <taxon>Sulfurifustis</taxon>
    </lineage>
</organism>
<dbReference type="EMBL" id="AP014936">
    <property type="protein sequence ID" value="BAU49560.1"/>
    <property type="molecule type" value="Genomic_DNA"/>
</dbReference>
<dbReference type="KEGG" id="sva:SVA_3012"/>
<reference evidence="2 3" key="1">
    <citation type="submission" date="2015-08" db="EMBL/GenBank/DDBJ databases">
        <title>Complete genome sequence of Sulfurifustis variabilis.</title>
        <authorList>
            <person name="Miura A."/>
            <person name="Kojima H."/>
            <person name="Fukui M."/>
        </authorList>
    </citation>
    <scope>NUCLEOTIDE SEQUENCE [LARGE SCALE GENOMIC DNA]</scope>
    <source>
        <strain evidence="3">skN76</strain>
    </source>
</reference>
<keyword evidence="3" id="KW-1185">Reference proteome</keyword>
<accession>A0A1B4V7Q6</accession>
<dbReference type="InterPro" id="IPR015032">
    <property type="entry name" value="ThsB__TIR-like_domain"/>
</dbReference>
<name>A0A1B4V7Q6_9GAMM</name>
<dbReference type="Proteomes" id="UP000218899">
    <property type="component" value="Chromosome"/>
</dbReference>
<evidence type="ECO:0000313" key="3">
    <source>
        <dbReference type="Proteomes" id="UP000218899"/>
    </source>
</evidence>
<dbReference type="Gene3D" id="3.40.50.11200">
    <property type="match status" value="1"/>
</dbReference>
<proteinExistence type="predicted"/>
<protein>
    <submittedName>
        <fullName evidence="2">Molecular chaperone Tir</fullName>
    </submittedName>
</protein>
<gene>
    <name evidence="2" type="ORF">SVA_3012</name>
</gene>
<dbReference type="InterPro" id="IPR036490">
    <property type="entry name" value="ThsB_TIR-like_sf"/>
</dbReference>
<dbReference type="OrthoDB" id="9811746at2"/>
<evidence type="ECO:0000259" key="1">
    <source>
        <dbReference type="Pfam" id="PF08937"/>
    </source>
</evidence>
<evidence type="ECO:0000313" key="2">
    <source>
        <dbReference type="EMBL" id="BAU49560.1"/>
    </source>
</evidence>